<dbReference type="Gene3D" id="3.40.50.10260">
    <property type="entry name" value="YjeF N-terminal domain"/>
    <property type="match status" value="1"/>
</dbReference>
<dbReference type="InterPro" id="IPR036652">
    <property type="entry name" value="YjeF_N_dom_sf"/>
</dbReference>
<sequence length="74" mass="7313">MAAVDAAAPEPLDVLIDRAGAAVARAVLDELGGGYGRRVAVLVGKGSNGADGRVAAERLGRRGVRTSVVDAASA</sequence>
<dbReference type="AlphaFoldDB" id="A0A382VIR7"/>
<dbReference type="Pfam" id="PF03853">
    <property type="entry name" value="YjeF_N"/>
    <property type="match status" value="1"/>
</dbReference>
<dbReference type="InterPro" id="IPR004443">
    <property type="entry name" value="YjeF_N_dom"/>
</dbReference>
<protein>
    <recommendedName>
        <fullName evidence="1">YjeF N-terminal domain-containing protein</fullName>
    </recommendedName>
</protein>
<feature type="non-terminal residue" evidence="2">
    <location>
        <position position="74"/>
    </location>
</feature>
<accession>A0A382VIR7</accession>
<reference evidence="2" key="1">
    <citation type="submission" date="2018-05" db="EMBL/GenBank/DDBJ databases">
        <authorList>
            <person name="Lanie J.A."/>
            <person name="Ng W.-L."/>
            <person name="Kazmierczak K.M."/>
            <person name="Andrzejewski T.M."/>
            <person name="Davidsen T.M."/>
            <person name="Wayne K.J."/>
            <person name="Tettelin H."/>
            <person name="Glass J.I."/>
            <person name="Rusch D."/>
            <person name="Podicherti R."/>
            <person name="Tsui H.-C.T."/>
            <person name="Winkler M.E."/>
        </authorList>
    </citation>
    <scope>NUCLEOTIDE SEQUENCE</scope>
</reference>
<feature type="domain" description="YjeF N-terminal" evidence="1">
    <location>
        <begin position="1"/>
        <end position="74"/>
    </location>
</feature>
<organism evidence="2">
    <name type="scientific">marine metagenome</name>
    <dbReference type="NCBI Taxonomy" id="408172"/>
    <lineage>
        <taxon>unclassified sequences</taxon>
        <taxon>metagenomes</taxon>
        <taxon>ecological metagenomes</taxon>
    </lineage>
</organism>
<dbReference type="EMBL" id="UINC01152296">
    <property type="protein sequence ID" value="SVD46409.1"/>
    <property type="molecule type" value="Genomic_DNA"/>
</dbReference>
<evidence type="ECO:0000259" key="1">
    <source>
        <dbReference type="PROSITE" id="PS51385"/>
    </source>
</evidence>
<gene>
    <name evidence="2" type="ORF">METZ01_LOCUS399263</name>
</gene>
<proteinExistence type="predicted"/>
<name>A0A382VIR7_9ZZZZ</name>
<evidence type="ECO:0000313" key="2">
    <source>
        <dbReference type="EMBL" id="SVD46409.1"/>
    </source>
</evidence>
<dbReference type="SUPFAM" id="SSF64153">
    <property type="entry name" value="YjeF N-terminal domain-like"/>
    <property type="match status" value="1"/>
</dbReference>
<dbReference type="PROSITE" id="PS51385">
    <property type="entry name" value="YJEF_N"/>
    <property type="match status" value="1"/>
</dbReference>